<dbReference type="VEuPathDB" id="HostDB:ENSMFAG00000030228"/>
<accession>A0A2K5UPA0</accession>
<reference evidence="17" key="2">
    <citation type="submission" date="2025-08" db="UniProtKB">
        <authorList>
            <consortium name="Ensembl"/>
        </authorList>
    </citation>
    <scope>IDENTIFICATION</scope>
</reference>
<dbReference type="Gene3D" id="3.10.120.10">
    <property type="entry name" value="Cytochrome b5-like heme/steroid binding domain"/>
    <property type="match status" value="1"/>
</dbReference>
<evidence type="ECO:0000256" key="4">
    <source>
        <dbReference type="ARBA" id="ARBA00022692"/>
    </source>
</evidence>
<dbReference type="FunFam" id="3.10.120.10:FF:000002">
    <property type="entry name" value="Cytochrome b5 type B"/>
    <property type="match status" value="1"/>
</dbReference>
<keyword evidence="3 15" id="KW-0349">Heme</keyword>
<keyword evidence="6" id="KW-0256">Endoplasmic reticulum</keyword>
<evidence type="ECO:0000256" key="2">
    <source>
        <dbReference type="ARBA" id="ARBA00022448"/>
    </source>
</evidence>
<proteinExistence type="inferred from homology"/>
<name>A0A2K5UPA0_MACFA</name>
<keyword evidence="2" id="KW-0813">Transport</keyword>
<dbReference type="SUPFAM" id="SSF55856">
    <property type="entry name" value="Cytochrome b5-like heme/steroid binding domain"/>
    <property type="match status" value="1"/>
</dbReference>
<dbReference type="GO" id="GO:0020037">
    <property type="term" value="F:heme binding"/>
    <property type="evidence" value="ECO:0007669"/>
    <property type="project" value="UniProtKB-UniRule"/>
</dbReference>
<feature type="domain" description="Cytochrome b5 heme-binding" evidence="16">
    <location>
        <begin position="9"/>
        <end position="85"/>
    </location>
</feature>
<dbReference type="AlphaFoldDB" id="A0A2K5UPA0"/>
<comment type="subcellular location">
    <subcellularLocation>
        <location evidence="1">Endoplasmic reticulum membrane</location>
        <topology evidence="1">Single-pass membrane protein</topology>
        <orientation evidence="1">Cytoplasmic side</orientation>
    </subcellularLocation>
    <subcellularLocation>
        <location evidence="11">Microsome membrane</location>
        <topology evidence="11">Single-pass membrane protein</topology>
        <orientation evidence="11">Cytoplasmic side</orientation>
    </subcellularLocation>
</comment>
<keyword evidence="8" id="KW-0249">Electron transport</keyword>
<keyword evidence="5 15" id="KW-0479">Metal-binding</keyword>
<dbReference type="GO" id="GO:0046872">
    <property type="term" value="F:metal ion binding"/>
    <property type="evidence" value="ECO:0007669"/>
    <property type="project" value="UniProtKB-UniRule"/>
</dbReference>
<evidence type="ECO:0000313" key="18">
    <source>
        <dbReference type="Proteomes" id="UP000233100"/>
    </source>
</evidence>
<dbReference type="Bgee" id="ENSMFAG00000030228">
    <property type="expression patterns" value="Expressed in liver and 13 other cell types or tissues"/>
</dbReference>
<dbReference type="PRINTS" id="PR00363">
    <property type="entry name" value="CYTOCHROMEB5"/>
</dbReference>
<dbReference type="PROSITE" id="PS50255">
    <property type="entry name" value="CYTOCHROME_B5_2"/>
    <property type="match status" value="1"/>
</dbReference>
<dbReference type="Ensembl" id="ENSMFAT00000064748.2">
    <property type="protein sequence ID" value="ENSMFAP00000014265.2"/>
    <property type="gene ID" value="ENSMFAG00000030228.2"/>
</dbReference>
<dbReference type="PANTHER" id="PTHR19359:SF150">
    <property type="entry name" value="CYTOCHROME B5"/>
    <property type="match status" value="1"/>
</dbReference>
<dbReference type="InterPro" id="IPR001199">
    <property type="entry name" value="Cyt_B5-like_heme/steroid-bd"/>
</dbReference>
<sequence>MAEQSDEAVKYYTLEEIQKHNHSKSTWLILHHKVYDLTKFLEEHPGGEEVLREQAGGDATENFEDVGHSTDAREMSKTYIIGELHPDDRPKLSKPPRGEDFRGCPSLHLLVVKGKHLGPPKSLRKTQAGNWKTPVVLKSEVRKEGLGGLETAVGNLALPLASCIASSKLLILVESYFPMDIIHEQCFP</sequence>
<keyword evidence="4" id="KW-0812">Transmembrane</keyword>
<keyword evidence="7" id="KW-0492">Microsome</keyword>
<keyword evidence="9 15" id="KW-0408">Iron</keyword>
<comment type="similarity">
    <text evidence="12 15">Belongs to the cytochrome b5 family.</text>
</comment>
<evidence type="ECO:0000256" key="15">
    <source>
        <dbReference type="RuleBase" id="RU362121"/>
    </source>
</evidence>
<gene>
    <name evidence="17" type="primary">CYB5A</name>
</gene>
<dbReference type="InterPro" id="IPR018506">
    <property type="entry name" value="Cyt_B5_heme-BS"/>
</dbReference>
<keyword evidence="10" id="KW-0472">Membrane</keyword>
<evidence type="ECO:0000256" key="14">
    <source>
        <dbReference type="ARBA" id="ARBA00059613"/>
    </source>
</evidence>
<dbReference type="GeneTree" id="ENSGT00940000156770"/>
<reference evidence="17" key="3">
    <citation type="submission" date="2025-09" db="UniProtKB">
        <authorList>
            <consortium name="Ensembl"/>
        </authorList>
    </citation>
    <scope>IDENTIFICATION</scope>
</reference>
<dbReference type="PROSITE" id="PS00191">
    <property type="entry name" value="CYTOCHROME_B5_1"/>
    <property type="match status" value="1"/>
</dbReference>
<evidence type="ECO:0000313" key="17">
    <source>
        <dbReference type="Ensembl" id="ENSMFAP00000014265.2"/>
    </source>
</evidence>
<evidence type="ECO:0000256" key="12">
    <source>
        <dbReference type="ARBA" id="ARBA00038168"/>
    </source>
</evidence>
<evidence type="ECO:0000256" key="5">
    <source>
        <dbReference type="ARBA" id="ARBA00022723"/>
    </source>
</evidence>
<evidence type="ECO:0000256" key="13">
    <source>
        <dbReference type="ARBA" id="ARBA00039806"/>
    </source>
</evidence>
<dbReference type="Proteomes" id="UP000233100">
    <property type="component" value="Chromosome 18"/>
</dbReference>
<dbReference type="PANTHER" id="PTHR19359">
    <property type="entry name" value="CYTOCHROME B5"/>
    <property type="match status" value="1"/>
</dbReference>
<evidence type="ECO:0000256" key="10">
    <source>
        <dbReference type="ARBA" id="ARBA00023136"/>
    </source>
</evidence>
<dbReference type="Pfam" id="PF00173">
    <property type="entry name" value="Cyt-b5"/>
    <property type="match status" value="1"/>
</dbReference>
<reference evidence="17 18" key="1">
    <citation type="submission" date="2013-03" db="EMBL/GenBank/DDBJ databases">
        <authorList>
            <person name="Warren W."/>
            <person name="Wilson R.K."/>
        </authorList>
    </citation>
    <scope>NUCLEOTIDE SEQUENCE</scope>
</reference>
<keyword evidence="18" id="KW-1185">Reference proteome</keyword>
<evidence type="ECO:0000259" key="16">
    <source>
        <dbReference type="PROSITE" id="PS50255"/>
    </source>
</evidence>
<evidence type="ECO:0000256" key="6">
    <source>
        <dbReference type="ARBA" id="ARBA00022824"/>
    </source>
</evidence>
<evidence type="ECO:0000256" key="8">
    <source>
        <dbReference type="ARBA" id="ARBA00022982"/>
    </source>
</evidence>
<dbReference type="InterPro" id="IPR036400">
    <property type="entry name" value="Cyt_B5-like_heme/steroid_sf"/>
</dbReference>
<evidence type="ECO:0000256" key="11">
    <source>
        <dbReference type="ARBA" id="ARBA00037877"/>
    </source>
</evidence>
<comment type="function">
    <text evidence="14">Cytochrome b5 is a membrane-bound hemoprotein functioning as an electron carrier for several membrane-bound oxygenases.</text>
</comment>
<dbReference type="InterPro" id="IPR050668">
    <property type="entry name" value="Cytochrome_b5"/>
</dbReference>
<protein>
    <recommendedName>
        <fullName evidence="13">Cytochrome b5</fullName>
    </recommendedName>
</protein>
<dbReference type="SMART" id="SM01117">
    <property type="entry name" value="Cyt-b5"/>
    <property type="match status" value="1"/>
</dbReference>
<evidence type="ECO:0000256" key="7">
    <source>
        <dbReference type="ARBA" id="ARBA00022848"/>
    </source>
</evidence>
<organism evidence="17 18">
    <name type="scientific">Macaca fascicularis</name>
    <name type="common">Crab-eating macaque</name>
    <name type="synonym">Cynomolgus monkey</name>
    <dbReference type="NCBI Taxonomy" id="9541"/>
    <lineage>
        <taxon>Eukaryota</taxon>
        <taxon>Metazoa</taxon>
        <taxon>Chordata</taxon>
        <taxon>Craniata</taxon>
        <taxon>Vertebrata</taxon>
        <taxon>Euteleostomi</taxon>
        <taxon>Mammalia</taxon>
        <taxon>Eutheria</taxon>
        <taxon>Euarchontoglires</taxon>
        <taxon>Primates</taxon>
        <taxon>Haplorrhini</taxon>
        <taxon>Catarrhini</taxon>
        <taxon>Cercopithecidae</taxon>
        <taxon>Cercopithecinae</taxon>
        <taxon>Macaca</taxon>
    </lineage>
</organism>
<evidence type="ECO:0000256" key="9">
    <source>
        <dbReference type="ARBA" id="ARBA00023004"/>
    </source>
</evidence>
<evidence type="ECO:0000256" key="1">
    <source>
        <dbReference type="ARBA" id="ARBA00004131"/>
    </source>
</evidence>
<dbReference type="GO" id="GO:0005789">
    <property type="term" value="C:endoplasmic reticulum membrane"/>
    <property type="evidence" value="ECO:0007669"/>
    <property type="project" value="UniProtKB-SubCell"/>
</dbReference>
<evidence type="ECO:0000256" key="3">
    <source>
        <dbReference type="ARBA" id="ARBA00022617"/>
    </source>
</evidence>